<dbReference type="AlphaFoldDB" id="A0A6A4HKD1"/>
<accession>A0A6A4HKD1</accession>
<feature type="compositionally biased region" description="Polar residues" evidence="1">
    <location>
        <begin position="147"/>
        <end position="170"/>
    </location>
</feature>
<name>A0A6A4HKD1_9AGAR</name>
<sequence length="284" mass="31827">MNSVFFSQANNIRFSGSDGPIFNYVAGDLHISCNYSSSAQTFSPSSTSAEHSGCYTGPMRTYGVESTEMIDLVPRHSAQRLLPSTNNNDSLDRNPFRSFVPDTRNITVNDSDENTSSVQARRHLRRGRRCTRDILTADDQGGRHRPSQNNRTSTRNPVHTTNFTLCTYSSPHARRIRPYHDPENLRHGRRANRAQGRAGYDQPHSFNLHRRNSGHGNAGSFSSTTAGLTTRRTQSNVSEFPTINGPPPPPTYSERGKDRLVQTSDSEESRPPPSYNEVWDKIES</sequence>
<dbReference type="Proteomes" id="UP000799118">
    <property type="component" value="Unassembled WGS sequence"/>
</dbReference>
<proteinExistence type="predicted"/>
<feature type="compositionally biased region" description="Polar residues" evidence="1">
    <location>
        <begin position="219"/>
        <end position="241"/>
    </location>
</feature>
<reference evidence="2" key="1">
    <citation type="journal article" date="2019" name="Environ. Microbiol.">
        <title>Fungal ecological strategies reflected in gene transcription - a case study of two litter decomposers.</title>
        <authorList>
            <person name="Barbi F."/>
            <person name="Kohler A."/>
            <person name="Barry K."/>
            <person name="Baskaran P."/>
            <person name="Daum C."/>
            <person name="Fauchery L."/>
            <person name="Ihrmark K."/>
            <person name="Kuo A."/>
            <person name="LaButti K."/>
            <person name="Lipzen A."/>
            <person name="Morin E."/>
            <person name="Grigoriev I.V."/>
            <person name="Henrissat B."/>
            <person name="Lindahl B."/>
            <person name="Martin F."/>
        </authorList>
    </citation>
    <scope>NUCLEOTIDE SEQUENCE</scope>
    <source>
        <strain evidence="2">JB14</strain>
    </source>
</reference>
<feature type="compositionally biased region" description="Basic residues" evidence="1">
    <location>
        <begin position="120"/>
        <end position="129"/>
    </location>
</feature>
<evidence type="ECO:0000256" key="1">
    <source>
        <dbReference type="SAM" id="MobiDB-lite"/>
    </source>
</evidence>
<feature type="region of interest" description="Disordered" evidence="1">
    <location>
        <begin position="102"/>
        <end position="284"/>
    </location>
</feature>
<evidence type="ECO:0000313" key="2">
    <source>
        <dbReference type="EMBL" id="KAE9397991.1"/>
    </source>
</evidence>
<organism evidence="2 3">
    <name type="scientific">Gymnopus androsaceus JB14</name>
    <dbReference type="NCBI Taxonomy" id="1447944"/>
    <lineage>
        <taxon>Eukaryota</taxon>
        <taxon>Fungi</taxon>
        <taxon>Dikarya</taxon>
        <taxon>Basidiomycota</taxon>
        <taxon>Agaricomycotina</taxon>
        <taxon>Agaricomycetes</taxon>
        <taxon>Agaricomycetidae</taxon>
        <taxon>Agaricales</taxon>
        <taxon>Marasmiineae</taxon>
        <taxon>Omphalotaceae</taxon>
        <taxon>Gymnopus</taxon>
    </lineage>
</organism>
<feature type="compositionally biased region" description="Polar residues" evidence="1">
    <location>
        <begin position="104"/>
        <end position="119"/>
    </location>
</feature>
<protein>
    <submittedName>
        <fullName evidence="2">Uncharacterized protein</fullName>
    </submittedName>
</protein>
<dbReference type="EMBL" id="ML769489">
    <property type="protein sequence ID" value="KAE9397991.1"/>
    <property type="molecule type" value="Genomic_DNA"/>
</dbReference>
<gene>
    <name evidence="2" type="ORF">BT96DRAFT_921096</name>
</gene>
<evidence type="ECO:0000313" key="3">
    <source>
        <dbReference type="Proteomes" id="UP000799118"/>
    </source>
</evidence>
<keyword evidence="3" id="KW-1185">Reference proteome</keyword>